<dbReference type="Proteomes" id="UP001595872">
    <property type="component" value="Unassembled WGS sequence"/>
</dbReference>
<dbReference type="InterPro" id="IPR018044">
    <property type="entry name" value="Peptidase_S11"/>
</dbReference>
<keyword evidence="9" id="KW-1133">Transmembrane helix</keyword>
<keyword evidence="9" id="KW-0812">Transmembrane</keyword>
<evidence type="ECO:0000313" key="13">
    <source>
        <dbReference type="Proteomes" id="UP001595872"/>
    </source>
</evidence>
<keyword evidence="9" id="KW-0472">Membrane</keyword>
<evidence type="ECO:0000256" key="6">
    <source>
        <dbReference type="ARBA" id="ARBA00023316"/>
    </source>
</evidence>
<sequence>MRAQRPGSALRPPTRLLAAAAAVASGAVLTVPGAARADAGPVGGPQLASRGVVVNPAAGVPAPPNIHAASWVIADADTGEVLAARDPHGQYLPASTLKTLTALTLIPKLDANRKVRPSQAACDVEGTKVGMTPKMDYTVDQLFHALMMMSANDAAVTLSEANGGVKKTIADMNAEARHLHAGDTLAASPNGLDVDLGLNVHTQHTSAYDLALILRQGMKDPAYRKYVQALNYWFPAPPDKQQKKKHKAGGYPIYTHNRMLPGQPHAYAGMLGGKNGYTVTAEQTFVAEAKRGGHTILISLMKADVPPSPYAAKLLDWGFAARGKVKPVGTLVEPGDAGAKADGSGDKGAGGQSAIEKASSSRTWMVVGGGAIGALIAIGVLFLVLQRRHRRGDLKLPRPDAAPTGPDAPGGNVRLAPPPPPPPPAPGVPDVPEEHADHAEHAEHSGFAGDADHQPGRADHPAPANPATSNPAPANPAASNPVPGQSPPGRPVAGPAASGAGEQPPEYDEAGEPGSGRGR</sequence>
<keyword evidence="3" id="KW-0378">Hydrolase</keyword>
<feature type="compositionally biased region" description="Basic and acidic residues" evidence="8">
    <location>
        <begin position="432"/>
        <end position="460"/>
    </location>
</feature>
<dbReference type="SUPFAM" id="SSF56601">
    <property type="entry name" value="beta-lactamase/transpeptidase-like"/>
    <property type="match status" value="1"/>
</dbReference>
<gene>
    <name evidence="12" type="ORF">ACFPCY_25130</name>
</gene>
<proteinExistence type="inferred from homology"/>
<keyword evidence="6" id="KW-0961">Cell wall biogenesis/degradation</keyword>
<feature type="region of interest" description="Disordered" evidence="8">
    <location>
        <begin position="394"/>
        <end position="519"/>
    </location>
</feature>
<dbReference type="GO" id="GO:0004180">
    <property type="term" value="F:carboxypeptidase activity"/>
    <property type="evidence" value="ECO:0007669"/>
    <property type="project" value="UniProtKB-KW"/>
</dbReference>
<evidence type="ECO:0000256" key="9">
    <source>
        <dbReference type="SAM" id="Phobius"/>
    </source>
</evidence>
<evidence type="ECO:0000256" key="8">
    <source>
        <dbReference type="SAM" id="MobiDB-lite"/>
    </source>
</evidence>
<evidence type="ECO:0000259" key="11">
    <source>
        <dbReference type="Pfam" id="PF00768"/>
    </source>
</evidence>
<comment type="caution">
    <text evidence="12">The sequence shown here is derived from an EMBL/GenBank/DDBJ whole genome shotgun (WGS) entry which is preliminary data.</text>
</comment>
<evidence type="ECO:0000256" key="2">
    <source>
        <dbReference type="ARBA" id="ARBA00022729"/>
    </source>
</evidence>
<dbReference type="PANTHER" id="PTHR21581">
    <property type="entry name" value="D-ALANYL-D-ALANINE CARBOXYPEPTIDASE"/>
    <property type="match status" value="1"/>
</dbReference>
<keyword evidence="2 10" id="KW-0732">Signal</keyword>
<dbReference type="Pfam" id="PF00768">
    <property type="entry name" value="Peptidase_S11"/>
    <property type="match status" value="1"/>
</dbReference>
<feature type="compositionally biased region" description="Low complexity" evidence="8">
    <location>
        <begin position="399"/>
        <end position="411"/>
    </location>
</feature>
<evidence type="ECO:0000256" key="10">
    <source>
        <dbReference type="SAM" id="SignalP"/>
    </source>
</evidence>
<dbReference type="RefSeq" id="WP_378259091.1">
    <property type="nucleotide sequence ID" value="NZ_JBHSIT010000007.1"/>
</dbReference>
<organism evidence="12 13">
    <name type="scientific">Actinomadura gamaensis</name>
    <dbReference type="NCBI Taxonomy" id="1763541"/>
    <lineage>
        <taxon>Bacteria</taxon>
        <taxon>Bacillati</taxon>
        <taxon>Actinomycetota</taxon>
        <taxon>Actinomycetes</taxon>
        <taxon>Streptosporangiales</taxon>
        <taxon>Thermomonosporaceae</taxon>
        <taxon>Actinomadura</taxon>
    </lineage>
</organism>
<feature type="signal peptide" evidence="10">
    <location>
        <begin position="1"/>
        <end position="37"/>
    </location>
</feature>
<feature type="compositionally biased region" description="Low complexity" evidence="8">
    <location>
        <begin position="461"/>
        <end position="481"/>
    </location>
</feature>
<evidence type="ECO:0000256" key="5">
    <source>
        <dbReference type="ARBA" id="ARBA00022984"/>
    </source>
</evidence>
<reference evidence="13" key="1">
    <citation type="journal article" date="2019" name="Int. J. Syst. Evol. Microbiol.">
        <title>The Global Catalogue of Microorganisms (GCM) 10K type strain sequencing project: providing services to taxonomists for standard genome sequencing and annotation.</title>
        <authorList>
            <consortium name="The Broad Institute Genomics Platform"/>
            <consortium name="The Broad Institute Genome Sequencing Center for Infectious Disease"/>
            <person name="Wu L."/>
            <person name="Ma J."/>
        </authorList>
    </citation>
    <scope>NUCLEOTIDE SEQUENCE [LARGE SCALE GENOMIC DNA]</scope>
    <source>
        <strain evidence="13">KLKA75</strain>
    </source>
</reference>
<evidence type="ECO:0000256" key="3">
    <source>
        <dbReference type="ARBA" id="ARBA00022801"/>
    </source>
</evidence>
<keyword evidence="12" id="KW-0121">Carboxypeptidase</keyword>
<dbReference type="InterPro" id="IPR001967">
    <property type="entry name" value="Peptidase_S11_N"/>
</dbReference>
<evidence type="ECO:0000256" key="4">
    <source>
        <dbReference type="ARBA" id="ARBA00022960"/>
    </source>
</evidence>
<evidence type="ECO:0000313" key="12">
    <source>
        <dbReference type="EMBL" id="MFC4910621.1"/>
    </source>
</evidence>
<keyword evidence="13" id="KW-1185">Reference proteome</keyword>
<dbReference type="PRINTS" id="PR00725">
    <property type="entry name" value="DADACBPTASE1"/>
</dbReference>
<keyword evidence="12" id="KW-0645">Protease</keyword>
<feature type="transmembrane region" description="Helical" evidence="9">
    <location>
        <begin position="364"/>
        <end position="385"/>
    </location>
</feature>
<accession>A0ABV9U2J5</accession>
<dbReference type="Gene3D" id="3.40.710.10">
    <property type="entry name" value="DD-peptidase/beta-lactamase superfamily"/>
    <property type="match status" value="1"/>
</dbReference>
<dbReference type="PANTHER" id="PTHR21581:SF33">
    <property type="entry name" value="D-ALANYL-D-ALANINE CARBOXYPEPTIDASE DACB"/>
    <property type="match status" value="1"/>
</dbReference>
<feature type="compositionally biased region" description="Pro residues" evidence="8">
    <location>
        <begin position="416"/>
        <end position="429"/>
    </location>
</feature>
<feature type="domain" description="Peptidase S11 D-alanyl-D-alanine carboxypeptidase A N-terminal" evidence="11">
    <location>
        <begin position="61"/>
        <end position="303"/>
    </location>
</feature>
<name>A0ABV9U2J5_9ACTN</name>
<protein>
    <submittedName>
        <fullName evidence="12">D-alanyl-D-alanine carboxypeptidase</fullName>
    </submittedName>
</protein>
<dbReference type="EMBL" id="JBHSIT010000007">
    <property type="protein sequence ID" value="MFC4910621.1"/>
    <property type="molecule type" value="Genomic_DNA"/>
</dbReference>
<keyword evidence="5" id="KW-0573">Peptidoglycan synthesis</keyword>
<evidence type="ECO:0000256" key="1">
    <source>
        <dbReference type="ARBA" id="ARBA00007164"/>
    </source>
</evidence>
<comment type="similarity">
    <text evidence="1 7">Belongs to the peptidase S11 family.</text>
</comment>
<dbReference type="InterPro" id="IPR012338">
    <property type="entry name" value="Beta-lactam/transpept-like"/>
</dbReference>
<evidence type="ECO:0000256" key="7">
    <source>
        <dbReference type="RuleBase" id="RU004016"/>
    </source>
</evidence>
<feature type="chain" id="PRO_5045653121" evidence="10">
    <location>
        <begin position="38"/>
        <end position="519"/>
    </location>
</feature>
<keyword evidence="4" id="KW-0133">Cell shape</keyword>